<dbReference type="AlphaFoldDB" id="A0A923L070"/>
<evidence type="ECO:0000256" key="6">
    <source>
        <dbReference type="HAMAP-Rule" id="MF_00073"/>
    </source>
</evidence>
<dbReference type="GO" id="GO:0031564">
    <property type="term" value="P:transcription antitermination"/>
    <property type="evidence" value="ECO:0007669"/>
    <property type="project" value="UniProtKB-KW"/>
</dbReference>
<dbReference type="GO" id="GO:0005829">
    <property type="term" value="C:cytosol"/>
    <property type="evidence" value="ECO:0007669"/>
    <property type="project" value="TreeGrafter"/>
</dbReference>
<gene>
    <name evidence="6 9" type="primary">nusB</name>
    <name evidence="9" type="ORF">H8S23_00265</name>
</gene>
<keyword evidence="2 6" id="KW-0889">Transcription antitermination</keyword>
<evidence type="ECO:0000256" key="2">
    <source>
        <dbReference type="ARBA" id="ARBA00022814"/>
    </source>
</evidence>
<comment type="caution">
    <text evidence="9">The sequence shown here is derived from an EMBL/GenBank/DDBJ whole genome shotgun (WGS) entry which is preliminary data.</text>
</comment>
<evidence type="ECO:0000256" key="7">
    <source>
        <dbReference type="SAM" id="MobiDB-lite"/>
    </source>
</evidence>
<comment type="function">
    <text evidence="6">Involved in transcription antitermination. Required for transcription of ribosomal RNA (rRNA) genes. Binds specifically to the boxA antiterminator sequence of the ribosomal RNA (rrn) operons.</text>
</comment>
<dbReference type="Gene3D" id="1.10.940.10">
    <property type="entry name" value="NusB-like"/>
    <property type="match status" value="1"/>
</dbReference>
<keyword evidence="3 6" id="KW-0694">RNA-binding</keyword>
<evidence type="ECO:0000256" key="5">
    <source>
        <dbReference type="ARBA" id="ARBA00023163"/>
    </source>
</evidence>
<dbReference type="InterPro" id="IPR006027">
    <property type="entry name" value="NusB_RsmB_TIM44"/>
</dbReference>
<dbReference type="Pfam" id="PF01029">
    <property type="entry name" value="NusB"/>
    <property type="match status" value="1"/>
</dbReference>
<comment type="similarity">
    <text evidence="1 6">Belongs to the NusB family.</text>
</comment>
<dbReference type="Proteomes" id="UP000659630">
    <property type="component" value="Unassembled WGS sequence"/>
</dbReference>
<sequence length="152" mass="17010">MKRRTARENAFIAAFEESFRPGSMEEIIAYSREAGELEVDAFGETLLTGLVLHREEADKLIEPKLKNWKMNRIPRVCLVALELAVTEMFFGAEEDLDSVIINEAVELVKKFGGEEDYQFVNGVLGSLARERSGAEQAQETAEAAPLTEEDRA</sequence>
<dbReference type="InterPro" id="IPR011605">
    <property type="entry name" value="NusB_fam"/>
</dbReference>
<keyword evidence="4 6" id="KW-0805">Transcription regulation</keyword>
<dbReference type="EMBL" id="JACONZ010000001">
    <property type="protein sequence ID" value="MBC5579935.1"/>
    <property type="molecule type" value="Genomic_DNA"/>
</dbReference>
<reference evidence="9" key="1">
    <citation type="submission" date="2020-08" db="EMBL/GenBank/DDBJ databases">
        <title>Genome public.</title>
        <authorList>
            <person name="Liu C."/>
            <person name="Sun Q."/>
        </authorList>
    </citation>
    <scope>NUCLEOTIDE SEQUENCE</scope>
    <source>
        <strain evidence="9">BX8</strain>
    </source>
</reference>
<dbReference type="HAMAP" id="MF_00073">
    <property type="entry name" value="NusB"/>
    <property type="match status" value="1"/>
</dbReference>
<accession>A0A923L070</accession>
<protein>
    <recommendedName>
        <fullName evidence="6">Transcription antitermination protein NusB</fullName>
    </recommendedName>
    <alternativeName>
        <fullName evidence="6">Antitermination factor NusB</fullName>
    </alternativeName>
</protein>
<dbReference type="GO" id="GO:0003723">
    <property type="term" value="F:RNA binding"/>
    <property type="evidence" value="ECO:0007669"/>
    <property type="project" value="UniProtKB-UniRule"/>
</dbReference>
<evidence type="ECO:0000313" key="10">
    <source>
        <dbReference type="Proteomes" id="UP000659630"/>
    </source>
</evidence>
<dbReference type="NCBIfam" id="TIGR01951">
    <property type="entry name" value="nusB"/>
    <property type="match status" value="1"/>
</dbReference>
<dbReference type="SUPFAM" id="SSF48013">
    <property type="entry name" value="NusB-like"/>
    <property type="match status" value="1"/>
</dbReference>
<organism evidence="9 10">
    <name type="scientific">Anaerofilum hominis</name>
    <dbReference type="NCBI Taxonomy" id="2763016"/>
    <lineage>
        <taxon>Bacteria</taxon>
        <taxon>Bacillati</taxon>
        <taxon>Bacillota</taxon>
        <taxon>Clostridia</taxon>
        <taxon>Eubacteriales</taxon>
        <taxon>Oscillospiraceae</taxon>
        <taxon>Anaerofilum</taxon>
    </lineage>
</organism>
<evidence type="ECO:0000313" key="9">
    <source>
        <dbReference type="EMBL" id="MBC5579935.1"/>
    </source>
</evidence>
<dbReference type="PANTHER" id="PTHR11078:SF3">
    <property type="entry name" value="ANTITERMINATION NUSB DOMAIN-CONTAINING PROTEIN"/>
    <property type="match status" value="1"/>
</dbReference>
<proteinExistence type="inferred from homology"/>
<evidence type="ECO:0000256" key="1">
    <source>
        <dbReference type="ARBA" id="ARBA00005952"/>
    </source>
</evidence>
<dbReference type="GO" id="GO:0006353">
    <property type="term" value="P:DNA-templated transcription termination"/>
    <property type="evidence" value="ECO:0007669"/>
    <property type="project" value="UniProtKB-UniRule"/>
</dbReference>
<dbReference type="PANTHER" id="PTHR11078">
    <property type="entry name" value="N UTILIZATION SUBSTANCE PROTEIN B-RELATED"/>
    <property type="match status" value="1"/>
</dbReference>
<dbReference type="RefSeq" id="WP_186886315.1">
    <property type="nucleotide sequence ID" value="NZ_JACONZ010000001.1"/>
</dbReference>
<keyword evidence="5 6" id="KW-0804">Transcription</keyword>
<evidence type="ECO:0000256" key="4">
    <source>
        <dbReference type="ARBA" id="ARBA00023015"/>
    </source>
</evidence>
<dbReference type="InterPro" id="IPR035926">
    <property type="entry name" value="NusB-like_sf"/>
</dbReference>
<evidence type="ECO:0000259" key="8">
    <source>
        <dbReference type="Pfam" id="PF01029"/>
    </source>
</evidence>
<keyword evidence="10" id="KW-1185">Reference proteome</keyword>
<feature type="domain" description="NusB/RsmB/TIM44" evidence="8">
    <location>
        <begin position="5"/>
        <end position="129"/>
    </location>
</feature>
<feature type="region of interest" description="Disordered" evidence="7">
    <location>
        <begin position="131"/>
        <end position="152"/>
    </location>
</feature>
<name>A0A923L070_9FIRM</name>
<feature type="compositionally biased region" description="Low complexity" evidence="7">
    <location>
        <begin position="134"/>
        <end position="146"/>
    </location>
</feature>
<evidence type="ECO:0000256" key="3">
    <source>
        <dbReference type="ARBA" id="ARBA00022884"/>
    </source>
</evidence>